<reference evidence="3 4" key="2">
    <citation type="submission" date="2020-02" db="EMBL/GenBank/DDBJ databases">
        <authorList>
            <person name="Sun Q."/>
            <person name="Inoue M."/>
        </authorList>
    </citation>
    <scope>NUCLEOTIDE SEQUENCE [LARGE SCALE GENOMIC DNA]</scope>
    <source>
        <strain evidence="3 4">KCTC 22478</strain>
    </source>
</reference>
<proteinExistence type="predicted"/>
<evidence type="ECO:0000256" key="1">
    <source>
        <dbReference type="SAM" id="Phobius"/>
    </source>
</evidence>
<evidence type="ECO:0000313" key="2">
    <source>
        <dbReference type="EMBL" id="MBR0660714.1"/>
    </source>
</evidence>
<dbReference type="Proteomes" id="UP000746741">
    <property type="component" value="Unassembled WGS sequence"/>
</dbReference>
<dbReference type="RefSeq" id="WP_168037863.1">
    <property type="nucleotide sequence ID" value="NZ_JAAEDK010000036.1"/>
</dbReference>
<evidence type="ECO:0000313" key="3">
    <source>
        <dbReference type="EMBL" id="NKE15334.1"/>
    </source>
</evidence>
<gene>
    <name evidence="3" type="ORF">GWK15_00115</name>
    <name evidence="2" type="ORF">GXW75_15765</name>
</gene>
<feature type="transmembrane region" description="Helical" evidence="1">
    <location>
        <begin position="135"/>
        <end position="154"/>
    </location>
</feature>
<keyword evidence="1" id="KW-0812">Transmembrane</keyword>
<dbReference type="AlphaFoldDB" id="A0A9X9WK54"/>
<dbReference type="EMBL" id="JAAVUP010000001">
    <property type="protein sequence ID" value="NKE15334.1"/>
    <property type="molecule type" value="Genomic_DNA"/>
</dbReference>
<evidence type="ECO:0000313" key="5">
    <source>
        <dbReference type="Proteomes" id="UP001138708"/>
    </source>
</evidence>
<reference evidence="2" key="3">
    <citation type="journal article" date="2021" name="Syst. Appl. Microbiol.">
        <title>Roseomonas hellenica sp. nov., isolated from roots of wild-growing Alkanna tinctoria.</title>
        <authorList>
            <person name="Rat A."/>
            <person name="Naranjo H.D."/>
            <person name="Lebbe L."/>
            <person name="Cnockaert M."/>
            <person name="Krigas N."/>
            <person name="Grigoriadou K."/>
            <person name="Maloupa E."/>
            <person name="Willems A."/>
        </authorList>
    </citation>
    <scope>NUCLEOTIDE SEQUENCE</scope>
    <source>
        <strain evidence="2">LMG 31161</strain>
    </source>
</reference>
<sequence length="159" mass="16294">MTGAPPPDAVVLSVQGVRGALDGMRVEQALRGIDPGAQLWTNWPEGLVAARSVQPAEALREAVQDAGFIAALRLGIPAAPERGIGEMILRVIGFTFAGFVLGGLAGAAFGIAMLMLDPSCNAPGDSGGCAMGIPMIAIGASMLGAPVGFVLAFLRRRRR</sequence>
<evidence type="ECO:0000313" key="4">
    <source>
        <dbReference type="Proteomes" id="UP000746741"/>
    </source>
</evidence>
<accession>A0A9X9WK54</accession>
<keyword evidence="1" id="KW-1133">Transmembrane helix</keyword>
<dbReference type="EMBL" id="JAAEDK010000036">
    <property type="protein sequence ID" value="MBR0660714.1"/>
    <property type="molecule type" value="Genomic_DNA"/>
</dbReference>
<feature type="transmembrane region" description="Helical" evidence="1">
    <location>
        <begin position="91"/>
        <end position="115"/>
    </location>
</feature>
<keyword evidence="4" id="KW-1185">Reference proteome</keyword>
<organism evidence="2 5">
    <name type="scientific">Neoroseomonas oryzicola</name>
    <dbReference type="NCBI Taxonomy" id="535904"/>
    <lineage>
        <taxon>Bacteria</taxon>
        <taxon>Pseudomonadati</taxon>
        <taxon>Pseudomonadota</taxon>
        <taxon>Alphaproteobacteria</taxon>
        <taxon>Acetobacterales</taxon>
        <taxon>Acetobacteraceae</taxon>
        <taxon>Neoroseomonas</taxon>
    </lineage>
</organism>
<protein>
    <submittedName>
        <fullName evidence="2">Uncharacterized protein</fullName>
    </submittedName>
</protein>
<dbReference type="Proteomes" id="UP001138708">
    <property type="component" value="Unassembled WGS sequence"/>
</dbReference>
<name>A0A9X9WK54_9PROT</name>
<keyword evidence="1" id="KW-0472">Membrane</keyword>
<dbReference type="Gene3D" id="3.30.70.100">
    <property type="match status" value="1"/>
</dbReference>
<comment type="caution">
    <text evidence="2">The sequence shown here is derived from an EMBL/GenBank/DDBJ whole genome shotgun (WGS) entry which is preliminary data.</text>
</comment>
<reference evidence="2" key="1">
    <citation type="submission" date="2020-01" db="EMBL/GenBank/DDBJ databases">
        <authorList>
            <person name="Rat A."/>
        </authorList>
    </citation>
    <scope>NUCLEOTIDE SEQUENCE</scope>
    <source>
        <strain evidence="2">LMG 31161</strain>
    </source>
</reference>